<keyword evidence="4" id="KW-1185">Reference proteome</keyword>
<feature type="compositionally biased region" description="Polar residues" evidence="1">
    <location>
        <begin position="814"/>
        <end position="825"/>
    </location>
</feature>
<dbReference type="Proteomes" id="UP000509510">
    <property type="component" value="Chromosome II"/>
</dbReference>
<dbReference type="GeneID" id="55991508"/>
<evidence type="ECO:0000313" key="4">
    <source>
        <dbReference type="Proteomes" id="UP000509510"/>
    </source>
</evidence>
<evidence type="ECO:0000313" key="3">
    <source>
        <dbReference type="EMBL" id="QKX56898.1"/>
    </source>
</evidence>
<dbReference type="GO" id="GO:0000166">
    <property type="term" value="F:nucleotide binding"/>
    <property type="evidence" value="ECO:0007669"/>
    <property type="project" value="InterPro"/>
</dbReference>
<dbReference type="SUPFAM" id="SSF51735">
    <property type="entry name" value="NAD(P)-binding Rossmann-fold domains"/>
    <property type="match status" value="1"/>
</dbReference>
<dbReference type="AlphaFoldDB" id="A0A7H8QSX3"/>
<accession>A0A7H8QSX3</accession>
<dbReference type="PANTHER" id="PTHR38663:SF1">
    <property type="entry name" value="L-ORNITHINE N(5)-MONOOXYGENASE"/>
    <property type="match status" value="1"/>
</dbReference>
<feature type="domain" description="Gfo/Idh/MocA-like oxidoreductase N-terminal" evidence="2">
    <location>
        <begin position="574"/>
        <end position="706"/>
    </location>
</feature>
<dbReference type="Gene3D" id="3.40.50.720">
    <property type="entry name" value="NAD(P)-binding Rossmann-like Domain"/>
    <property type="match status" value="1"/>
</dbReference>
<reference evidence="4" key="1">
    <citation type="submission" date="2020-06" db="EMBL/GenBank/DDBJ databases">
        <title>A chromosome-scale genome assembly of Talaromyces rugulosus W13939.</title>
        <authorList>
            <person name="Wang B."/>
            <person name="Guo L."/>
            <person name="Ye K."/>
            <person name="Wang L."/>
        </authorList>
    </citation>
    <scope>NUCLEOTIDE SEQUENCE [LARGE SCALE GENOMIC DNA]</scope>
    <source>
        <strain evidence="4">W13939</strain>
    </source>
</reference>
<evidence type="ECO:0000259" key="2">
    <source>
        <dbReference type="Pfam" id="PF01408"/>
    </source>
</evidence>
<evidence type="ECO:0000256" key="1">
    <source>
        <dbReference type="SAM" id="MobiDB-lite"/>
    </source>
</evidence>
<feature type="region of interest" description="Disordered" evidence="1">
    <location>
        <begin position="802"/>
        <end position="827"/>
    </location>
</feature>
<dbReference type="Pfam" id="PF01408">
    <property type="entry name" value="GFO_IDH_MocA"/>
    <property type="match status" value="1"/>
</dbReference>
<dbReference type="InterPro" id="IPR036291">
    <property type="entry name" value="NAD(P)-bd_dom_sf"/>
</dbReference>
<organism evidence="3 4">
    <name type="scientific">Talaromyces rugulosus</name>
    <name type="common">Penicillium rugulosum</name>
    <dbReference type="NCBI Taxonomy" id="121627"/>
    <lineage>
        <taxon>Eukaryota</taxon>
        <taxon>Fungi</taxon>
        <taxon>Dikarya</taxon>
        <taxon>Ascomycota</taxon>
        <taxon>Pezizomycotina</taxon>
        <taxon>Eurotiomycetes</taxon>
        <taxon>Eurotiomycetidae</taxon>
        <taxon>Eurotiales</taxon>
        <taxon>Trichocomaceae</taxon>
        <taxon>Talaromyces</taxon>
        <taxon>Talaromyces sect. Islandici</taxon>
    </lineage>
</organism>
<feature type="compositionally biased region" description="Basic and acidic residues" evidence="1">
    <location>
        <begin position="83"/>
        <end position="92"/>
    </location>
</feature>
<dbReference type="KEGG" id="trg:TRUGW13939_04006"/>
<proteinExistence type="predicted"/>
<dbReference type="InterPro" id="IPR000683">
    <property type="entry name" value="Gfo/Idh/MocA-like_OxRdtase_N"/>
</dbReference>
<dbReference type="EMBL" id="CP055899">
    <property type="protein sequence ID" value="QKX56898.1"/>
    <property type="molecule type" value="Genomic_DNA"/>
</dbReference>
<feature type="compositionally biased region" description="Polar residues" evidence="1">
    <location>
        <begin position="72"/>
        <end position="82"/>
    </location>
</feature>
<dbReference type="SUPFAM" id="SSF51905">
    <property type="entry name" value="FAD/NAD(P)-binding domain"/>
    <property type="match status" value="2"/>
</dbReference>
<dbReference type="PANTHER" id="PTHR38663">
    <property type="match status" value="1"/>
</dbReference>
<dbReference type="OrthoDB" id="76038at2759"/>
<feature type="compositionally biased region" description="Basic residues" evidence="1">
    <location>
        <begin position="56"/>
        <end position="65"/>
    </location>
</feature>
<feature type="region of interest" description="Disordered" evidence="1">
    <location>
        <begin position="56"/>
        <end position="92"/>
    </location>
</feature>
<dbReference type="InterPro" id="IPR036188">
    <property type="entry name" value="FAD/NAD-bd_sf"/>
</dbReference>
<dbReference type="Gene3D" id="3.30.360.10">
    <property type="entry name" value="Dihydrodipicolinate Reductase, domain 2"/>
    <property type="match status" value="2"/>
</dbReference>
<gene>
    <name evidence="3" type="ORF">TRUGW13939_04006</name>
</gene>
<sequence length="1092" mass="123709">MDTANDIHDVIIIGAGPCGLAVAARLREETPSAMFTDEEHQRYHWIKKHRGKMSLVRGQRRKHKGVRADRYTGSSDTSMTKTNHQEPSEEEKCCVQERKYSTIVLDSSGNRWMERWNKAFRALEIDYLRSPMFFHVDPGDRDGLLAYTRETGREKELCELSGCVGHEISKHKRKKMRNQSQFPRESEINERDRKDYYTPSAKLFADYCASIITRYGLNGMDQIQQSDVHNIQFSEIEGTPDNNKLFTISTCHGQLRSRAVVLAIGPGHVKMMPWELSQDEQLAACHSSEIGIKFPSPLLAKKIEHRQTTNMVVIGGGLTSAQISHIATRKGVTKVWHLMRGDLKVKHFDVSLNWMGKFKNYDKAVFWSADDDEERLGMLQYARNGGSITPRYHKLLKQHIAHDRLSIHTNTVVRDKHFDSVSQTWQLTTDPPIAGLPECIDYICFATGMKTDITQMPMLQSMNRDYPIETLQGLPCLTDDLMWKNDVPLFVTGRLAALRLGPAGPNLEGARLGAERIAWALEDVPGISRGVGHDRSSLDEDLQKAFCGLGNRYDKMAITTPAAKTATKGNKKLKFLVIGAGSRGHAYSEAVVESTSAAIYAVAEPRPYNRQEFGDTFIWGEGGRPAEGQAFEDWKDWLQWEQTRRQKVERGEENVPEGVDGVFVCALDELHVEIMCAIAPLNLHVLCEKPLATSLKDCLAIYRSFVPHGKEDVAPSKVFSIGHVMRYSPHNMHLRRLLLTDRVIGDIVSLEHTEPVGYWHFSHSYVRGNWRRETPEGVGSLLTKSCHDVDFLVWLLSSPPPGAPRDTPPHHPRSITSSGVLTQFQSKRKPKEAGTATNCLTCPIERQCTYSAVRIYKEKQLDKGDTKWPLNIVCPDIEDTFKTSGIAAAEKQLMGKLAEDYDKNSTPDEKIASRPWFGRCVYESDNNVCDDQFVTIRWDDDEDESIKKFPSRIAKTATLHMIAPTQKQCERRGWVYGTEGEIEYDSRTIRIYSFATNEFTTIEIPKAKNPKEDRTHGGGDWGLARMYVAAVDAVENQGWDVRDAQNHFIGCTLEEAVRSHAVVFAAEEARREEKVVKWQEWWNQNLKSQVAV</sequence>
<dbReference type="Gene3D" id="3.50.50.60">
    <property type="entry name" value="FAD/NAD(P)-binding domain"/>
    <property type="match status" value="2"/>
</dbReference>
<dbReference type="SUPFAM" id="SSF55347">
    <property type="entry name" value="Glyceraldehyde-3-phosphate dehydrogenase-like, C-terminal domain"/>
    <property type="match status" value="1"/>
</dbReference>
<name>A0A7H8QSX3_TALRU</name>
<protein>
    <recommendedName>
        <fullName evidence="2">Gfo/Idh/MocA-like oxidoreductase N-terminal domain-containing protein</fullName>
    </recommendedName>
</protein>
<dbReference type="RefSeq" id="XP_035343076.1">
    <property type="nucleotide sequence ID" value="XM_035487183.1"/>
</dbReference>